<gene>
    <name evidence="3" type="ORF">CC77DRAFT_281418</name>
</gene>
<evidence type="ECO:0000256" key="1">
    <source>
        <dbReference type="SAM" id="MobiDB-lite"/>
    </source>
</evidence>
<keyword evidence="2" id="KW-1133">Transmembrane helix</keyword>
<evidence type="ECO:0000313" key="3">
    <source>
        <dbReference type="EMBL" id="OAG17182.1"/>
    </source>
</evidence>
<dbReference type="RefSeq" id="XP_018382603.1">
    <property type="nucleotide sequence ID" value="XM_018531006.1"/>
</dbReference>
<keyword evidence="4" id="KW-1185">Reference proteome</keyword>
<keyword evidence="2" id="KW-0812">Transmembrane</keyword>
<feature type="transmembrane region" description="Helical" evidence="2">
    <location>
        <begin position="118"/>
        <end position="139"/>
    </location>
</feature>
<keyword evidence="2" id="KW-0472">Membrane</keyword>
<dbReference type="OMA" id="NDNMRHE"/>
<feature type="region of interest" description="Disordered" evidence="1">
    <location>
        <begin position="36"/>
        <end position="86"/>
    </location>
</feature>
<dbReference type="Proteomes" id="UP000077248">
    <property type="component" value="Unassembled WGS sequence"/>
</dbReference>
<sequence length="744" mass="83738">MSHRVDGPERRSFVFHEVPQLRSDFDPVIQPGQESAANRLLGRDGQEQNTDERTRASVSQHQFHPNDSFVYSDDGQSRSLPPDETTNKHLAQVGAHSVPFSEKTKEPIYWKGNTPWALTWEFLGIVVSICFLILGAFVVHLKDQQESDWSIKVLSATRIAPTLWPIFFSGVLGNAIRALADWRVERGIDLLALEQLMGSLTLAGSVITVFKWSILRISSIALLVLWAFNPLGSQSSFRGIYLRDREGSRPGNIAYYNHNISQQVQLNSMFNTATRIMPRIRALYSSALYDIASATQYVDKTNATYQDIIITLGGESSAGIQAATDPWGNVRMPSLHALSGFDANEPHRWVNVPWQDSVHNYSSLVGEHVAGLGRNFTGNTKFNTTASYLTFSCSPWLNINGMDESHEWIMNKFQKNLSSLLEPTGTQGMNNFFLEFSEKQVWNDTTQSHDIVFVTRRDPPAYLSVTQCSPQMIYVDAQVSCISKGALGKTDCGVDAVRETLTTTNPKNLTIFEPRTYRWPNSTLDLDPRMAPDLMHIFMDLLDDNKRGSGTSGIVEWYLKDPLTAVNNPSSVGYANLDEVDIKVFEQRFSLLWNTLWKTNIQHATIMGGDLTPSTFNDTSLHLNTTSAIVFPLPATYALDIPWIILYFVSVAIMFFAAVFSLIMHERCHAPRILGYVSSQIRDSRYFHDREIQGNSAADGTGMTRRLGHLKVMIADTKTDEDVGKIAFVPAHAESRVRRRRWYQ</sequence>
<dbReference type="AlphaFoldDB" id="A0A177DDG9"/>
<dbReference type="VEuPathDB" id="FungiDB:CC77DRAFT_281418"/>
<reference evidence="3 4" key="1">
    <citation type="submission" date="2016-05" db="EMBL/GenBank/DDBJ databases">
        <title>Comparative analysis of secretome profiles of manganese(II)-oxidizing ascomycete fungi.</title>
        <authorList>
            <consortium name="DOE Joint Genome Institute"/>
            <person name="Zeiner C.A."/>
            <person name="Purvine S.O."/>
            <person name="Zink E.M."/>
            <person name="Wu S."/>
            <person name="Pasa-Tolic L."/>
            <person name="Chaput D.L."/>
            <person name="Haridas S."/>
            <person name="Grigoriev I.V."/>
            <person name="Santelli C.M."/>
            <person name="Hansel C.M."/>
        </authorList>
    </citation>
    <scope>NUCLEOTIDE SEQUENCE [LARGE SCALE GENOMIC DNA]</scope>
    <source>
        <strain evidence="3 4">SRC1lrK2f</strain>
    </source>
</reference>
<accession>A0A177DDG9</accession>
<feature type="transmembrane region" description="Helical" evidence="2">
    <location>
        <begin position="159"/>
        <end position="180"/>
    </location>
</feature>
<dbReference type="GeneID" id="29116600"/>
<feature type="transmembrane region" description="Helical" evidence="2">
    <location>
        <begin position="641"/>
        <end position="663"/>
    </location>
</feature>
<feature type="transmembrane region" description="Helical" evidence="2">
    <location>
        <begin position="200"/>
        <end position="228"/>
    </location>
</feature>
<protein>
    <submittedName>
        <fullName evidence="3">Uncharacterized protein</fullName>
    </submittedName>
</protein>
<name>A0A177DDG9_ALTAL</name>
<evidence type="ECO:0000313" key="4">
    <source>
        <dbReference type="Proteomes" id="UP000077248"/>
    </source>
</evidence>
<feature type="compositionally biased region" description="Polar residues" evidence="1">
    <location>
        <begin position="56"/>
        <end position="65"/>
    </location>
</feature>
<dbReference type="EMBL" id="KV441487">
    <property type="protein sequence ID" value="OAG17182.1"/>
    <property type="molecule type" value="Genomic_DNA"/>
</dbReference>
<evidence type="ECO:0000256" key="2">
    <source>
        <dbReference type="SAM" id="Phobius"/>
    </source>
</evidence>
<feature type="compositionally biased region" description="Basic and acidic residues" evidence="1">
    <location>
        <begin position="41"/>
        <end position="55"/>
    </location>
</feature>
<organism evidence="3 4">
    <name type="scientific">Alternaria alternata</name>
    <name type="common">Alternaria rot fungus</name>
    <name type="synonym">Torula alternata</name>
    <dbReference type="NCBI Taxonomy" id="5599"/>
    <lineage>
        <taxon>Eukaryota</taxon>
        <taxon>Fungi</taxon>
        <taxon>Dikarya</taxon>
        <taxon>Ascomycota</taxon>
        <taxon>Pezizomycotina</taxon>
        <taxon>Dothideomycetes</taxon>
        <taxon>Pleosporomycetidae</taxon>
        <taxon>Pleosporales</taxon>
        <taxon>Pleosporineae</taxon>
        <taxon>Pleosporaceae</taxon>
        <taxon>Alternaria</taxon>
        <taxon>Alternaria sect. Alternaria</taxon>
        <taxon>Alternaria alternata complex</taxon>
    </lineage>
</organism>
<dbReference type="KEGG" id="aalt:CC77DRAFT_281418"/>
<proteinExistence type="predicted"/>